<feature type="transmembrane region" description="Helical" evidence="6">
    <location>
        <begin position="687"/>
        <end position="710"/>
    </location>
</feature>
<feature type="transmembrane region" description="Helical" evidence="6">
    <location>
        <begin position="775"/>
        <end position="795"/>
    </location>
</feature>
<evidence type="ECO:0000256" key="2">
    <source>
        <dbReference type="ARBA" id="ARBA00022475"/>
    </source>
</evidence>
<gene>
    <name evidence="8" type="ORF">VIBC2010_04949</name>
</gene>
<accession>E3BKB3</accession>
<dbReference type="STRING" id="796620.VIBC2010_04949"/>
<dbReference type="InterPro" id="IPR003838">
    <property type="entry name" value="ABC3_permease_C"/>
</dbReference>
<comment type="caution">
    <text evidence="8">The sequence shown here is derived from an EMBL/GenBank/DDBJ whole genome shotgun (WGS) entry which is preliminary data.</text>
</comment>
<dbReference type="PANTHER" id="PTHR30287">
    <property type="entry name" value="MEMBRANE COMPONENT OF PREDICTED ABC SUPERFAMILY METABOLITE UPTAKE TRANSPORTER"/>
    <property type="match status" value="1"/>
</dbReference>
<evidence type="ECO:0000256" key="6">
    <source>
        <dbReference type="SAM" id="Phobius"/>
    </source>
</evidence>
<dbReference type="PANTHER" id="PTHR30287:SF1">
    <property type="entry name" value="INNER MEMBRANE PROTEIN"/>
    <property type="match status" value="1"/>
</dbReference>
<feature type="transmembrane region" description="Helical" evidence="6">
    <location>
        <begin position="296"/>
        <end position="320"/>
    </location>
</feature>
<keyword evidence="3 6" id="KW-0812">Transmembrane</keyword>
<evidence type="ECO:0000259" key="7">
    <source>
        <dbReference type="Pfam" id="PF02687"/>
    </source>
</evidence>
<dbReference type="Proteomes" id="UP000002943">
    <property type="component" value="Unassembled WGS sequence"/>
</dbReference>
<feature type="domain" description="ABC3 transporter permease C-terminal" evidence="7">
    <location>
        <begin position="257"/>
        <end position="372"/>
    </location>
</feature>
<keyword evidence="5 6" id="KW-0472">Membrane</keyword>
<protein>
    <submittedName>
        <fullName evidence="8">Hypothetical permease</fullName>
    </submittedName>
</protein>
<dbReference type="GO" id="GO:0005886">
    <property type="term" value="C:plasma membrane"/>
    <property type="evidence" value="ECO:0007669"/>
    <property type="project" value="UniProtKB-SubCell"/>
</dbReference>
<keyword evidence="4 6" id="KW-1133">Transmembrane helix</keyword>
<name>E3BKB3_9VIBR</name>
<keyword evidence="2" id="KW-1003">Cell membrane</keyword>
<feature type="transmembrane region" description="Helical" evidence="6">
    <location>
        <begin position="252"/>
        <end position="276"/>
    </location>
</feature>
<evidence type="ECO:0000256" key="5">
    <source>
        <dbReference type="ARBA" id="ARBA00023136"/>
    </source>
</evidence>
<feature type="transmembrane region" description="Helical" evidence="6">
    <location>
        <begin position="385"/>
        <end position="404"/>
    </location>
</feature>
<evidence type="ECO:0000256" key="1">
    <source>
        <dbReference type="ARBA" id="ARBA00004651"/>
    </source>
</evidence>
<sequence length="809" mass="91284">MTEFITNNKRLMKWCLSEIKHGQLWLIVCSLVLIFACIFALAALATRIDTVFEIESKQLLTADLVYETTKPISPQLLRNVEIEEVTHSIQTRFATMAFSDSEMSLISVKAVDRSFPLKGDMVLFDGENRRDVVEPNELWLDKRLLSLLAVNIGDVVSIGDLDLNVSGVIEKEPGISFNPFQQMPSALISSADLKNTGAVQLGSRVHYRVFLTGPQDKLARLKQSIELTVHDRWRDFKSTNRANDIFSRAESYLTLTVVTVILMGALTLALTCQHYAQSRHKTVAMLKSLGANKKWILHWLMVQIGVLLLIAIFFGTLLGGGLEYLLRIPLQDLLPENLPAYGYTPFFTALLSTILIAIPSLGIPISRLISVKPANASQVYGNRRIQWSLMWLILVPFVPLFVWLRNDTVVWVLIAGFFLLFVVLSLVSLWTSKYLDKYQWFPSLKLALSRINRTKLNSGIQFGALSLSLMLLASLWLVRTDLLADWEKTLPADAPNAFAVNIAPQEIEQYINELNQARVEHSTPFPIIRGRVVEINGFEARQIVENAQDKDVLRRELSFTFGKQIPSYNSLSEGTWNSTKGVSVESKVAKDLGLEIGDSLTFSINSQKVTAIVNSIRTVEWRDMRPNFYFIFTPDVLEAMPKTFLMSFKVEDGDTQFFNDLSRKYPTVSVFDIRLIGEKVQAILAQIVWAITLLAIVSLIAGLLLIFTLLRLSLSQRREEIQLYRMLGASKAQILRTVWCEYGVLSLVGSSFALIGTEAVVACIVYIGFELQPTPHIWLWFSLPLLTFFVLALVVKSMLSELLTRTDRE</sequence>
<dbReference type="Pfam" id="PF02687">
    <property type="entry name" value="FtsX"/>
    <property type="match status" value="2"/>
</dbReference>
<dbReference type="AlphaFoldDB" id="E3BKB3"/>
<dbReference type="EMBL" id="AEIU01000074">
    <property type="protein sequence ID" value="EFP96498.1"/>
    <property type="molecule type" value="Genomic_DNA"/>
</dbReference>
<comment type="subcellular location">
    <subcellularLocation>
        <location evidence="1">Cell membrane</location>
        <topology evidence="1">Multi-pass membrane protein</topology>
    </subcellularLocation>
</comment>
<feature type="transmembrane region" description="Helical" evidence="6">
    <location>
        <begin position="21"/>
        <end position="45"/>
    </location>
</feature>
<feature type="transmembrane region" description="Helical" evidence="6">
    <location>
        <begin position="340"/>
        <end position="365"/>
    </location>
</feature>
<evidence type="ECO:0000256" key="4">
    <source>
        <dbReference type="ARBA" id="ARBA00022989"/>
    </source>
</evidence>
<evidence type="ECO:0000313" key="8">
    <source>
        <dbReference type="EMBL" id="EFP96498.1"/>
    </source>
</evidence>
<feature type="transmembrane region" description="Helical" evidence="6">
    <location>
        <begin position="744"/>
        <end position="769"/>
    </location>
</feature>
<proteinExistence type="predicted"/>
<keyword evidence="9" id="KW-1185">Reference proteome</keyword>
<feature type="domain" description="ABC3 transporter permease C-terminal" evidence="7">
    <location>
        <begin position="693"/>
        <end position="795"/>
    </location>
</feature>
<evidence type="ECO:0000256" key="3">
    <source>
        <dbReference type="ARBA" id="ARBA00022692"/>
    </source>
</evidence>
<feature type="transmembrane region" description="Helical" evidence="6">
    <location>
        <begin position="410"/>
        <end position="435"/>
    </location>
</feature>
<evidence type="ECO:0000313" key="9">
    <source>
        <dbReference type="Proteomes" id="UP000002943"/>
    </source>
</evidence>
<dbReference type="InterPro" id="IPR038766">
    <property type="entry name" value="Membrane_comp_ABC_pdt"/>
</dbReference>
<organism evidence="8 9">
    <name type="scientific">Vibrio caribbeanicus ATCC BAA-2122</name>
    <dbReference type="NCBI Taxonomy" id="796620"/>
    <lineage>
        <taxon>Bacteria</taxon>
        <taxon>Pseudomonadati</taxon>
        <taxon>Pseudomonadota</taxon>
        <taxon>Gammaproteobacteria</taxon>
        <taxon>Vibrionales</taxon>
        <taxon>Vibrionaceae</taxon>
        <taxon>Vibrio</taxon>
    </lineage>
</organism>
<reference evidence="8 9" key="1">
    <citation type="journal article" date="2012" name="Int. J. Syst. Evol. Microbiol.">
        <title>Vibrio caribbeanicus sp. nov., isolated from the marine sponge Scleritoderma cyanea.</title>
        <authorList>
            <person name="Hoffmann M."/>
            <person name="Monday S.R."/>
            <person name="Allard M.W."/>
            <person name="Strain E.A."/>
            <person name="Whittaker P."/>
            <person name="Naum M."/>
            <person name="McCarthy P.J."/>
            <person name="Lopez J.V."/>
            <person name="Fischer M."/>
            <person name="Brown E.W."/>
        </authorList>
    </citation>
    <scope>NUCLEOTIDE SEQUENCE [LARGE SCALE GENOMIC DNA]</scope>
    <source>
        <strain evidence="8 9">ATCC BAA-2122</strain>
    </source>
</reference>
<feature type="transmembrane region" description="Helical" evidence="6">
    <location>
        <begin position="456"/>
        <end position="478"/>
    </location>
</feature>
<dbReference type="eggNOG" id="COG3127">
    <property type="taxonomic scope" value="Bacteria"/>
</dbReference>